<comment type="caution">
    <text evidence="1">The sequence shown here is derived from an EMBL/GenBank/DDBJ whole genome shotgun (WGS) entry which is preliminary data.</text>
</comment>
<dbReference type="PATRIC" id="fig|266128.3.peg.254"/>
<name>A0A0R0BYK0_9GAMM</name>
<organism evidence="1 2">
    <name type="scientific">Stenotrophomonas koreensis</name>
    <dbReference type="NCBI Taxonomy" id="266128"/>
    <lineage>
        <taxon>Bacteria</taxon>
        <taxon>Pseudomonadati</taxon>
        <taxon>Pseudomonadota</taxon>
        <taxon>Gammaproteobacteria</taxon>
        <taxon>Lysobacterales</taxon>
        <taxon>Lysobacteraceae</taxon>
        <taxon>Stenotrophomonas</taxon>
    </lineage>
</organism>
<dbReference type="OrthoDB" id="5563826at2"/>
<dbReference type="InterPro" id="IPR010342">
    <property type="entry name" value="DUF938"/>
</dbReference>
<sequence>MTDKPFAESCERNRDPILAALAPLLADTRQVLEIGSGTGQHAVHFAAALPHLVWQASDHPDHLPGMRLWLDEAALANTPAPLVLQVDPQAGLVPLPPVPEGGFDAVYTANTLHIMGWDCVQALFAALPGVLREGGQFFSYGPYNRDGQFTSDSNRHFDAWLKGRDPRSGLRDLGQLQALAALHGLALVEDLAMPANNTLLVWQRC</sequence>
<dbReference type="PANTHER" id="PTHR20974">
    <property type="entry name" value="UPF0585 PROTEIN CG18661"/>
    <property type="match status" value="1"/>
</dbReference>
<dbReference type="RefSeq" id="WP_057665273.1">
    <property type="nucleotide sequence ID" value="NZ_LDJH01000011.1"/>
</dbReference>
<keyword evidence="2" id="KW-1185">Reference proteome</keyword>
<dbReference type="Gene3D" id="3.40.50.150">
    <property type="entry name" value="Vaccinia Virus protein VP39"/>
    <property type="match status" value="1"/>
</dbReference>
<evidence type="ECO:0008006" key="3">
    <source>
        <dbReference type="Google" id="ProtNLM"/>
    </source>
</evidence>
<accession>A0A0R0BYK0</accession>
<dbReference type="PANTHER" id="PTHR20974:SF0">
    <property type="entry name" value="UPF0585 PROTEIN CG18661"/>
    <property type="match status" value="1"/>
</dbReference>
<protein>
    <recommendedName>
        <fullName evidence="3">Methylase</fullName>
    </recommendedName>
</protein>
<dbReference type="AlphaFoldDB" id="A0A0R0BYK0"/>
<gene>
    <name evidence="1" type="ORF">ABB25_06905</name>
</gene>
<evidence type="ECO:0000313" key="1">
    <source>
        <dbReference type="EMBL" id="KRG58369.1"/>
    </source>
</evidence>
<dbReference type="InterPro" id="IPR029063">
    <property type="entry name" value="SAM-dependent_MTases_sf"/>
</dbReference>
<dbReference type="SUPFAM" id="SSF53335">
    <property type="entry name" value="S-adenosyl-L-methionine-dependent methyltransferases"/>
    <property type="match status" value="1"/>
</dbReference>
<dbReference type="EMBL" id="LDJH01000011">
    <property type="protein sequence ID" value="KRG58369.1"/>
    <property type="molecule type" value="Genomic_DNA"/>
</dbReference>
<evidence type="ECO:0000313" key="2">
    <source>
        <dbReference type="Proteomes" id="UP000051254"/>
    </source>
</evidence>
<dbReference type="Pfam" id="PF06080">
    <property type="entry name" value="DUF938"/>
    <property type="match status" value="1"/>
</dbReference>
<dbReference type="Proteomes" id="UP000051254">
    <property type="component" value="Unassembled WGS sequence"/>
</dbReference>
<proteinExistence type="predicted"/>
<dbReference type="CDD" id="cd02440">
    <property type="entry name" value="AdoMet_MTases"/>
    <property type="match status" value="1"/>
</dbReference>
<dbReference type="STRING" id="266128.ABB25_06905"/>
<reference evidence="1 2" key="1">
    <citation type="submission" date="2015-05" db="EMBL/GenBank/DDBJ databases">
        <title>Genome sequencing and analysis of members of genus Stenotrophomonas.</title>
        <authorList>
            <person name="Patil P.P."/>
            <person name="Midha S."/>
            <person name="Patil P.B."/>
        </authorList>
    </citation>
    <scope>NUCLEOTIDE SEQUENCE [LARGE SCALE GENOMIC DNA]</scope>
    <source>
        <strain evidence="1 2">DSM 17805</strain>
    </source>
</reference>